<accession>A0A7I9V4G2</accession>
<dbReference type="EMBL" id="BJOV01000002">
    <property type="protein sequence ID" value="GEE00064.1"/>
    <property type="molecule type" value="Genomic_DNA"/>
</dbReference>
<evidence type="ECO:0000259" key="1">
    <source>
        <dbReference type="SMART" id="SM00974"/>
    </source>
</evidence>
<dbReference type="SMART" id="SM00974">
    <property type="entry name" value="T5orf172"/>
    <property type="match status" value="1"/>
</dbReference>
<dbReference type="Proteomes" id="UP000444960">
    <property type="component" value="Unassembled WGS sequence"/>
</dbReference>
<reference evidence="3" key="1">
    <citation type="submission" date="2019-06" db="EMBL/GenBank/DDBJ databases">
        <title>Gordonia isolated from sludge of a wastewater treatment plant.</title>
        <authorList>
            <person name="Tamura T."/>
            <person name="Aoyama K."/>
            <person name="Kang Y."/>
            <person name="Saito S."/>
            <person name="Akiyama N."/>
            <person name="Yazawa K."/>
            <person name="Gonoi T."/>
            <person name="Mikami Y."/>
        </authorList>
    </citation>
    <scope>NUCLEOTIDE SEQUENCE [LARGE SCALE GENOMIC DNA]</scope>
    <source>
        <strain evidence="3">NBRC 107696</strain>
    </source>
</reference>
<proteinExistence type="predicted"/>
<sequence length="297" mass="33543">MLLTTPSGPRQGYIYVLTSPNCSSVKIGRTENLPPHRLREINQTPAYQAHGPWTIADLVHVTDVVAVETRIHRAIRSRYDASIEHQNELFDISVVEARGLLRTVPERSEVHAYPKLERGFFDPDLAAYLDSLYRSAGLSAFSGEQGAWTLSLFPSSGRYFTVNIGPHEVAYSTTPKPGQTRHRNVIVVDKLIRDYPDVKRWVRNHAGSIDDADYASQRDRATSIYFEGDLTEANELLALPGVRRSLIAYWTEGILELRETGRESRYKNSHNWNAAAELQRRAEGVPSILLDHTDFEA</sequence>
<keyword evidence="3" id="KW-1185">Reference proteome</keyword>
<protein>
    <recommendedName>
        <fullName evidence="1">Bacteriophage T5 Orf172 DNA-binding domain-containing protein</fullName>
    </recommendedName>
</protein>
<name>A0A7I9V4G2_9ACTN</name>
<dbReference type="RefSeq" id="WP_161894011.1">
    <property type="nucleotide sequence ID" value="NZ_BJOV01000002.1"/>
</dbReference>
<evidence type="ECO:0000313" key="3">
    <source>
        <dbReference type="Proteomes" id="UP000444960"/>
    </source>
</evidence>
<organism evidence="2 3">
    <name type="scientific">Gordonia spumicola</name>
    <dbReference type="NCBI Taxonomy" id="589161"/>
    <lineage>
        <taxon>Bacteria</taxon>
        <taxon>Bacillati</taxon>
        <taxon>Actinomycetota</taxon>
        <taxon>Actinomycetes</taxon>
        <taxon>Mycobacteriales</taxon>
        <taxon>Gordoniaceae</taxon>
        <taxon>Gordonia</taxon>
    </lineage>
</organism>
<dbReference type="Pfam" id="PF10544">
    <property type="entry name" value="T5orf172"/>
    <property type="match status" value="1"/>
</dbReference>
<dbReference type="InterPro" id="IPR018306">
    <property type="entry name" value="Phage_T5_Orf172_DNA-bd"/>
</dbReference>
<comment type="caution">
    <text evidence="2">The sequence shown here is derived from an EMBL/GenBank/DDBJ whole genome shotgun (WGS) entry which is preliminary data.</text>
</comment>
<dbReference type="OrthoDB" id="4469572at2"/>
<feature type="domain" description="Bacteriophage T5 Orf172 DNA-binding" evidence="1">
    <location>
        <begin position="19"/>
        <end position="104"/>
    </location>
</feature>
<evidence type="ECO:0000313" key="2">
    <source>
        <dbReference type="EMBL" id="GEE00064.1"/>
    </source>
</evidence>
<dbReference type="AlphaFoldDB" id="A0A7I9V4G2"/>
<gene>
    <name evidence="2" type="ORF">nbrc107696_05100</name>
</gene>